<dbReference type="SMART" id="SM00645">
    <property type="entry name" value="Pept_C1"/>
    <property type="match status" value="1"/>
</dbReference>
<evidence type="ECO:0000313" key="4">
    <source>
        <dbReference type="Proteomes" id="UP001174909"/>
    </source>
</evidence>
<evidence type="ECO:0000256" key="1">
    <source>
        <dbReference type="ARBA" id="ARBA00008455"/>
    </source>
</evidence>
<dbReference type="AlphaFoldDB" id="A0AA35TKN7"/>
<reference evidence="3" key="1">
    <citation type="submission" date="2023-03" db="EMBL/GenBank/DDBJ databases">
        <authorList>
            <person name="Steffen K."/>
            <person name="Cardenas P."/>
        </authorList>
    </citation>
    <scope>NUCLEOTIDE SEQUENCE</scope>
</reference>
<dbReference type="InterPro" id="IPR038765">
    <property type="entry name" value="Papain-like_cys_pep_sf"/>
</dbReference>
<dbReference type="InterPro" id="IPR025660">
    <property type="entry name" value="Pept_his_AS"/>
</dbReference>
<keyword evidence="4" id="KW-1185">Reference proteome</keyword>
<dbReference type="CDD" id="cd02248">
    <property type="entry name" value="Peptidase_C1A"/>
    <property type="match status" value="1"/>
</dbReference>
<feature type="domain" description="Peptidase C1A papain C-terminal" evidence="2">
    <location>
        <begin position="35"/>
        <end position="248"/>
    </location>
</feature>
<dbReference type="GO" id="GO:0006508">
    <property type="term" value="P:proteolysis"/>
    <property type="evidence" value="ECO:0007669"/>
    <property type="project" value="InterPro"/>
</dbReference>
<dbReference type="GO" id="GO:0008234">
    <property type="term" value="F:cysteine-type peptidase activity"/>
    <property type="evidence" value="ECO:0007669"/>
    <property type="project" value="InterPro"/>
</dbReference>
<comment type="similarity">
    <text evidence="1">Belongs to the peptidase C1 family.</text>
</comment>
<dbReference type="Proteomes" id="UP001174909">
    <property type="component" value="Unassembled WGS sequence"/>
</dbReference>
<accession>A0AA35TKN7</accession>
<evidence type="ECO:0000313" key="3">
    <source>
        <dbReference type="EMBL" id="CAI8049682.1"/>
    </source>
</evidence>
<dbReference type="Pfam" id="PF00112">
    <property type="entry name" value="Peptidase_C1"/>
    <property type="match status" value="1"/>
</dbReference>
<organism evidence="3 4">
    <name type="scientific">Geodia barretti</name>
    <name type="common">Barrett's horny sponge</name>
    <dbReference type="NCBI Taxonomy" id="519541"/>
    <lineage>
        <taxon>Eukaryota</taxon>
        <taxon>Metazoa</taxon>
        <taxon>Porifera</taxon>
        <taxon>Demospongiae</taxon>
        <taxon>Heteroscleromorpha</taxon>
        <taxon>Tetractinellida</taxon>
        <taxon>Astrophorina</taxon>
        <taxon>Geodiidae</taxon>
        <taxon>Geodia</taxon>
    </lineage>
</organism>
<proteinExistence type="inferred from homology"/>
<dbReference type="InterPro" id="IPR000668">
    <property type="entry name" value="Peptidase_C1A_C"/>
</dbReference>
<dbReference type="Gene3D" id="3.90.70.10">
    <property type="entry name" value="Cysteine proteinases"/>
    <property type="match status" value="1"/>
</dbReference>
<gene>
    <name evidence="3" type="ORF">GBAR_LOCUS27350</name>
</gene>
<dbReference type="PANTHER" id="PTHR12411">
    <property type="entry name" value="CYSTEINE PROTEASE FAMILY C1-RELATED"/>
    <property type="match status" value="1"/>
</dbReference>
<dbReference type="InterPro" id="IPR039417">
    <property type="entry name" value="Peptidase_C1A_papain-like"/>
</dbReference>
<dbReference type="EMBL" id="CASHTH010003810">
    <property type="protein sequence ID" value="CAI8049682.1"/>
    <property type="molecule type" value="Genomic_DNA"/>
</dbReference>
<dbReference type="InterPro" id="IPR013128">
    <property type="entry name" value="Peptidase_C1A"/>
</dbReference>
<name>A0AA35TKN7_GEOBA</name>
<dbReference type="PROSITE" id="PS00639">
    <property type="entry name" value="THIOL_PROTEASE_HIS"/>
    <property type="match status" value="1"/>
</dbReference>
<protein>
    <submittedName>
        <fullName evidence="3">Silicatein</fullName>
    </submittedName>
</protein>
<comment type="caution">
    <text evidence="3">The sequence shown here is derived from an EMBL/GenBank/DDBJ whole genome shotgun (WGS) entry which is preliminary data.</text>
</comment>
<dbReference type="SUPFAM" id="SSF54001">
    <property type="entry name" value="Cysteine proteinases"/>
    <property type="match status" value="1"/>
</dbReference>
<evidence type="ECO:0000259" key="2">
    <source>
        <dbReference type="SMART" id="SM00645"/>
    </source>
</evidence>
<sequence length="266" mass="28873">MCVSSSNTHNVSRGLSGKYGHLFKKFNTSQYKYSLPDDIDWRTSGAVTSVKDQLRCSSSYAFAAIGALEGAMALSGDSLVSLSAQNLVDCSVPYGNHGCSCGNLNSAYLYIIDNEGIDSNYYYQYKSRQLSCNTTNRYKAASMSGVVSINSGDEGTSNQQWPMLDGSTMLTPVTAPSNSKARGSWTFNCSRSKLTHAMVIIGYSSGRRTRTWLLKNSAGVQLGINGYIKMVRNKSTQCGGWQLSRRSASHPMMSSIVSLCILVVSL</sequence>